<evidence type="ECO:0000256" key="6">
    <source>
        <dbReference type="ARBA" id="ARBA00022679"/>
    </source>
</evidence>
<dbReference type="PROSITE" id="PS50894">
    <property type="entry name" value="HPT"/>
    <property type="match status" value="1"/>
</dbReference>
<dbReference type="SUPFAM" id="SSF55874">
    <property type="entry name" value="ATPase domain of HSP90 chaperone/DNA topoisomerase II/histidine kinase"/>
    <property type="match status" value="1"/>
</dbReference>
<evidence type="ECO:0000256" key="2">
    <source>
        <dbReference type="ARBA" id="ARBA00004651"/>
    </source>
</evidence>
<dbReference type="InterPro" id="IPR000014">
    <property type="entry name" value="PAS"/>
</dbReference>
<comment type="catalytic activity">
    <reaction evidence="1">
        <text>ATP + protein L-histidine = ADP + protein N-phospho-L-histidine.</text>
        <dbReference type="EC" id="2.7.13.3"/>
    </reaction>
</comment>
<dbReference type="SMART" id="SM00387">
    <property type="entry name" value="HATPase_c"/>
    <property type="match status" value="1"/>
</dbReference>
<evidence type="ECO:0000256" key="14">
    <source>
        <dbReference type="ARBA" id="ARBA00064003"/>
    </source>
</evidence>
<dbReference type="Pfam" id="PF08448">
    <property type="entry name" value="PAS_4"/>
    <property type="match status" value="1"/>
</dbReference>
<evidence type="ECO:0000256" key="10">
    <source>
        <dbReference type="ARBA" id="ARBA00022840"/>
    </source>
</evidence>
<dbReference type="PROSITE" id="PS50112">
    <property type="entry name" value="PAS"/>
    <property type="match status" value="2"/>
</dbReference>
<evidence type="ECO:0000313" key="25">
    <source>
        <dbReference type="Proteomes" id="UP000005744"/>
    </source>
</evidence>
<dbReference type="Gene3D" id="1.20.120.160">
    <property type="entry name" value="HPT domain"/>
    <property type="match status" value="1"/>
</dbReference>
<keyword evidence="13" id="KW-0472">Membrane</keyword>
<name>I3CFB9_9GAMM</name>
<feature type="domain" description="HPt" evidence="23">
    <location>
        <begin position="1259"/>
        <end position="1349"/>
    </location>
</feature>
<dbReference type="SMART" id="SM00448">
    <property type="entry name" value="REC"/>
    <property type="match status" value="3"/>
</dbReference>
<dbReference type="InterPro" id="IPR005467">
    <property type="entry name" value="His_kinase_dom"/>
</dbReference>
<evidence type="ECO:0000256" key="13">
    <source>
        <dbReference type="ARBA" id="ARBA00023136"/>
    </source>
</evidence>
<dbReference type="eggNOG" id="COG2205">
    <property type="taxonomic scope" value="Bacteria"/>
</dbReference>
<dbReference type="InterPro" id="IPR011006">
    <property type="entry name" value="CheY-like_superfamily"/>
</dbReference>
<dbReference type="OrthoDB" id="9810730at2"/>
<dbReference type="Pfam" id="PF01627">
    <property type="entry name" value="Hpt"/>
    <property type="match status" value="1"/>
</dbReference>
<dbReference type="FunFam" id="1.10.287.130:FF:000002">
    <property type="entry name" value="Two-component osmosensing histidine kinase"/>
    <property type="match status" value="1"/>
</dbReference>
<dbReference type="CDD" id="cd00082">
    <property type="entry name" value="HisKA"/>
    <property type="match status" value="1"/>
</dbReference>
<evidence type="ECO:0000256" key="3">
    <source>
        <dbReference type="ARBA" id="ARBA00012438"/>
    </source>
</evidence>
<evidence type="ECO:0000256" key="1">
    <source>
        <dbReference type="ARBA" id="ARBA00000085"/>
    </source>
</evidence>
<dbReference type="Gene3D" id="3.40.50.2300">
    <property type="match status" value="3"/>
</dbReference>
<dbReference type="SUPFAM" id="SSF47226">
    <property type="entry name" value="Histidine-containing phosphotransfer domain, HPT domain"/>
    <property type="match status" value="1"/>
</dbReference>
<dbReference type="Proteomes" id="UP000005744">
    <property type="component" value="Unassembled WGS sequence"/>
</dbReference>
<dbReference type="InterPro" id="IPR001789">
    <property type="entry name" value="Sig_transdc_resp-reg_receiver"/>
</dbReference>
<evidence type="ECO:0000256" key="11">
    <source>
        <dbReference type="ARBA" id="ARBA00022989"/>
    </source>
</evidence>
<dbReference type="InterPro" id="IPR036641">
    <property type="entry name" value="HPT_dom_sf"/>
</dbReference>
<dbReference type="PROSITE" id="PS50113">
    <property type="entry name" value="PAC"/>
    <property type="match status" value="2"/>
</dbReference>
<dbReference type="SMART" id="SM00388">
    <property type="entry name" value="HisKA"/>
    <property type="match status" value="1"/>
</dbReference>
<evidence type="ECO:0000256" key="5">
    <source>
        <dbReference type="ARBA" id="ARBA00022553"/>
    </source>
</evidence>
<keyword evidence="7" id="KW-0812">Transmembrane</keyword>
<organism evidence="24 25">
    <name type="scientific">Beggiatoa alba B18LD</name>
    <dbReference type="NCBI Taxonomy" id="395493"/>
    <lineage>
        <taxon>Bacteria</taxon>
        <taxon>Pseudomonadati</taxon>
        <taxon>Pseudomonadota</taxon>
        <taxon>Gammaproteobacteria</taxon>
        <taxon>Thiotrichales</taxon>
        <taxon>Thiotrichaceae</taxon>
        <taxon>Beggiatoa</taxon>
    </lineage>
</organism>
<evidence type="ECO:0000313" key="24">
    <source>
        <dbReference type="EMBL" id="EIJ42312.1"/>
    </source>
</evidence>
<sequence>MITSNDNITSVACPALLMGIVTPQGQWVSLNDEGQRLLGSNFKYSPLSHYIHPDDYELIQQALQQIQPQTPVLACEARIHHIETHDYLEYAWIICLHTAENIQVIAAPFMQQHLLAQQAIRQNAQQTEKRYQTIFNNAAVGIALVDRHGYYQDCNERWVQMFGYKAEELHHMKNTDLSPVADRSLVKDRLERVKQGETGDYRVEKRFLHKDGHVIWGELSASAIRTQQNELESLIGIVVDITERKQAEEALKAAHERLLTVLDSLQAIVYVADLKTNEVLYVNKYGQEAFTHSYWQSFFPYTGTEYTGQDYYSLLMQDEKRGNLYSVEYHDINTGKWYLIQDSAIHWIDKRWVRLQIATDITELKQTEEALRLNEERYRAIVQDQTELICRYRPDGRISFVNEAYCRYFEKNAEELIGEYFVPMIIQEDKSRTEEILKHLSRDNPVVELEHRVVLANGEIRWQHWIDRVLYDSNGRVAEYQAVGRDITERKQTEEALLRAKETAEAATRAKSEFLANMSHEIRTPMNGVMGMTELLLNTTLTVQQREYASIIRNSTNALQTLLNDILDFSKIEAGKLTLEPIPFDLETATLEVARLLSITASSKGFDLIVRYSPTAPRYVIGDAGRMRQILTNLTGNAVKFTQRGYVFVNVDCAERTGEEAVIRFQIQDTGVGIAVDKLEAIFDKFTQADTSTTRKFGGTGLGLAITKQLVTLMNGKINVISDVGKGSMFTVSIPFPLVKNAVEMPTRPQIALPNTLINTRVLVVDDNIVNQQVLQEQLESFSIRCDVCNDAETALQRLAESYAAQDPYWLLILDYIMDGMNGEVLGETIRKDQKYNNTLLILLSSTGCQYDAQILQNKGFSAYLLKPLPVRHLRQTIIALWSDYQNKFAQTFIKIDTVPNILPNKLNDKAINGGNSEANTQINLRAPLGTRVLLIEDNDVNRLVAMNMLQELGCQVTEAINGKMAVEKILDNDYQYDFVLMDVQMPEMDGIEATRLIRELENINQHLIIIAMTAGAMKGDADRCLKAGMDDYLAKPITLERLTAVIGKYIALEQPNSEKLTTKEGNMMLPNQQKVLLVEDNEVNSLVAITMLEQLGYQVESVVNGKEAVAICQEKQYDIILMDIRMPVMDGVEATKQIRLHERKETYQTPIIALTANTQPHEVKHYREVGMNDCLGKPFSIEGLQQVLKKYTSAVSADKQLGKNSVTVSTRSISALAQQTTEMLATAVSTTQSTNVAERKIQLPVFDENQLRRVSIGNLMILEKLVHAFEDDTPKQLDKLQQALQNNAQKDAERIAHSIKGSARSIGALRLGEVAFNTERMAAEGQLHEVEKLSHQLQEEFSQLQTAWSQIEWKTFLS</sequence>
<feature type="domain" description="Response regulatory" evidence="20">
    <location>
        <begin position="1075"/>
        <end position="1193"/>
    </location>
</feature>
<dbReference type="InterPro" id="IPR036890">
    <property type="entry name" value="HATPase_C_sf"/>
</dbReference>
<dbReference type="Pfam" id="PF13426">
    <property type="entry name" value="PAS_9"/>
    <property type="match status" value="1"/>
</dbReference>
<evidence type="ECO:0000256" key="12">
    <source>
        <dbReference type="ARBA" id="ARBA00023012"/>
    </source>
</evidence>
<evidence type="ECO:0000259" key="21">
    <source>
        <dbReference type="PROSITE" id="PS50112"/>
    </source>
</evidence>
<dbReference type="CDD" id="cd00156">
    <property type="entry name" value="REC"/>
    <property type="match status" value="1"/>
</dbReference>
<dbReference type="NCBIfam" id="TIGR00229">
    <property type="entry name" value="sensory_box"/>
    <property type="match status" value="2"/>
</dbReference>
<dbReference type="EMBL" id="JH600070">
    <property type="protein sequence ID" value="EIJ42312.1"/>
    <property type="molecule type" value="Genomic_DNA"/>
</dbReference>
<dbReference type="Gene3D" id="3.30.450.20">
    <property type="entry name" value="PAS domain"/>
    <property type="match status" value="3"/>
</dbReference>
<keyword evidence="9" id="KW-0418">Kinase</keyword>
<evidence type="ECO:0000259" key="20">
    <source>
        <dbReference type="PROSITE" id="PS50110"/>
    </source>
</evidence>
<dbReference type="HOGENOM" id="CLU_257089_0_0_6"/>
<feature type="modified residue" description="Phosphohistidine" evidence="16">
    <location>
        <position position="1298"/>
    </location>
</feature>
<dbReference type="FunFam" id="3.30.565.10:FF:000010">
    <property type="entry name" value="Sensor histidine kinase RcsC"/>
    <property type="match status" value="1"/>
</dbReference>
<dbReference type="GO" id="GO:0005524">
    <property type="term" value="F:ATP binding"/>
    <property type="evidence" value="ECO:0007669"/>
    <property type="project" value="UniProtKB-KW"/>
</dbReference>
<dbReference type="InterPro" id="IPR001610">
    <property type="entry name" value="PAC"/>
</dbReference>
<keyword evidence="5 17" id="KW-0597">Phosphoprotein</keyword>
<feature type="domain" description="Response regulatory" evidence="20">
    <location>
        <begin position="761"/>
        <end position="882"/>
    </location>
</feature>
<dbReference type="SUPFAM" id="SSF55785">
    <property type="entry name" value="PYP-like sensor domain (PAS domain)"/>
    <property type="match status" value="3"/>
</dbReference>
<dbReference type="InterPro" id="IPR035965">
    <property type="entry name" value="PAS-like_dom_sf"/>
</dbReference>
<feature type="modified residue" description="4-aspartylphosphate" evidence="17">
    <location>
        <position position="815"/>
    </location>
</feature>
<dbReference type="PROSITE" id="PS50109">
    <property type="entry name" value="HIS_KIN"/>
    <property type="match status" value="1"/>
</dbReference>
<evidence type="ECO:0000256" key="8">
    <source>
        <dbReference type="ARBA" id="ARBA00022741"/>
    </source>
</evidence>
<evidence type="ECO:0000259" key="23">
    <source>
        <dbReference type="PROSITE" id="PS50894"/>
    </source>
</evidence>
<evidence type="ECO:0000256" key="17">
    <source>
        <dbReference type="PROSITE-ProRule" id="PRU00169"/>
    </source>
</evidence>
<keyword evidence="12" id="KW-0902">Two-component regulatory system</keyword>
<dbReference type="CDD" id="cd17546">
    <property type="entry name" value="REC_hyHK_CKI1_RcsC-like"/>
    <property type="match status" value="2"/>
</dbReference>
<keyword evidence="11" id="KW-1133">Transmembrane helix</keyword>
<evidence type="ECO:0000256" key="4">
    <source>
        <dbReference type="ARBA" id="ARBA00022475"/>
    </source>
</evidence>
<dbReference type="InterPro" id="IPR008207">
    <property type="entry name" value="Sig_transdc_His_kin_Hpt_dom"/>
</dbReference>
<dbReference type="Gene3D" id="3.30.565.10">
    <property type="entry name" value="Histidine kinase-like ATPase, C-terminal domain"/>
    <property type="match status" value="1"/>
</dbReference>
<dbReference type="PANTHER" id="PTHR45339">
    <property type="entry name" value="HYBRID SIGNAL TRANSDUCTION HISTIDINE KINASE J"/>
    <property type="match status" value="1"/>
</dbReference>
<dbReference type="PANTHER" id="PTHR45339:SF1">
    <property type="entry name" value="HYBRID SIGNAL TRANSDUCTION HISTIDINE KINASE J"/>
    <property type="match status" value="1"/>
</dbReference>
<feature type="coiled-coil region" evidence="18">
    <location>
        <begin position="1321"/>
        <end position="1348"/>
    </location>
</feature>
<proteinExistence type="predicted"/>
<dbReference type="CDD" id="cd16922">
    <property type="entry name" value="HATPase_EvgS-ArcB-TorS-like"/>
    <property type="match status" value="1"/>
</dbReference>
<evidence type="ECO:0000259" key="22">
    <source>
        <dbReference type="PROSITE" id="PS50113"/>
    </source>
</evidence>
<keyword evidence="25" id="KW-1185">Reference proteome</keyword>
<dbReference type="Pfam" id="PF02518">
    <property type="entry name" value="HATPase_c"/>
    <property type="match status" value="1"/>
</dbReference>
<dbReference type="InterPro" id="IPR003661">
    <property type="entry name" value="HisK_dim/P_dom"/>
</dbReference>
<dbReference type="SMART" id="SM00086">
    <property type="entry name" value="PAC"/>
    <property type="match status" value="2"/>
</dbReference>
<evidence type="ECO:0000256" key="15">
    <source>
        <dbReference type="ARBA" id="ARBA00068150"/>
    </source>
</evidence>
<dbReference type="Pfam" id="PF00072">
    <property type="entry name" value="Response_reg"/>
    <property type="match status" value="3"/>
</dbReference>
<feature type="domain" description="Response regulatory" evidence="20">
    <location>
        <begin position="932"/>
        <end position="1051"/>
    </location>
</feature>
<keyword evidence="6" id="KW-0808">Transferase</keyword>
<gene>
    <name evidence="24" type="ORF">BegalDRAFT_1420</name>
</gene>
<dbReference type="PRINTS" id="PR00344">
    <property type="entry name" value="BCTRLSENSOR"/>
</dbReference>
<comment type="subcellular location">
    <subcellularLocation>
        <location evidence="2">Cell membrane</location>
        <topology evidence="2">Multi-pass membrane protein</topology>
    </subcellularLocation>
</comment>
<dbReference type="InterPro" id="IPR013656">
    <property type="entry name" value="PAS_4"/>
</dbReference>
<evidence type="ECO:0000256" key="18">
    <source>
        <dbReference type="SAM" id="Coils"/>
    </source>
</evidence>
<dbReference type="eggNOG" id="COG0642">
    <property type="taxonomic scope" value="Bacteria"/>
</dbReference>
<dbReference type="GO" id="GO:0000155">
    <property type="term" value="F:phosphorelay sensor kinase activity"/>
    <property type="evidence" value="ECO:0007669"/>
    <property type="project" value="InterPro"/>
</dbReference>
<reference evidence="24 25" key="1">
    <citation type="submission" date="2011-11" db="EMBL/GenBank/DDBJ databases">
        <title>Improved High-Quality Draft sequence of Beggiatoa alba B18lD.</title>
        <authorList>
            <consortium name="US DOE Joint Genome Institute"/>
            <person name="Lucas S."/>
            <person name="Han J."/>
            <person name="Lapidus A."/>
            <person name="Cheng J.-F."/>
            <person name="Goodwin L."/>
            <person name="Pitluck S."/>
            <person name="Peters L."/>
            <person name="Mikhailova N."/>
            <person name="Held B."/>
            <person name="Detter J.C."/>
            <person name="Han C."/>
            <person name="Tapia R."/>
            <person name="Land M."/>
            <person name="Hauser L."/>
            <person name="Kyrpides N."/>
            <person name="Ivanova N."/>
            <person name="Pagani I."/>
            <person name="Samuel K."/>
            <person name="Teske A."/>
            <person name="Mueller J."/>
            <person name="Woyke T."/>
        </authorList>
    </citation>
    <scope>NUCLEOTIDE SEQUENCE [LARGE SCALE GENOMIC DNA]</scope>
    <source>
        <strain evidence="24 25">B18LD</strain>
    </source>
</reference>
<comment type="subunit">
    <text evidence="14">At low DSF concentrations, interacts with RpfF.</text>
</comment>
<evidence type="ECO:0000256" key="16">
    <source>
        <dbReference type="PROSITE-ProRule" id="PRU00110"/>
    </source>
</evidence>
<feature type="modified residue" description="4-aspartylphosphate" evidence="17">
    <location>
        <position position="1124"/>
    </location>
</feature>
<dbReference type="InterPro" id="IPR036097">
    <property type="entry name" value="HisK_dim/P_sf"/>
</dbReference>
<dbReference type="SUPFAM" id="SSF52172">
    <property type="entry name" value="CheY-like"/>
    <property type="match status" value="3"/>
</dbReference>
<keyword evidence="18" id="KW-0175">Coiled coil</keyword>
<dbReference type="InterPro" id="IPR004358">
    <property type="entry name" value="Sig_transdc_His_kin-like_C"/>
</dbReference>
<dbReference type="InterPro" id="IPR003594">
    <property type="entry name" value="HATPase_dom"/>
</dbReference>
<dbReference type="STRING" id="395493.BegalDRAFT_1420"/>
<dbReference type="RefSeq" id="WP_002685143.1">
    <property type="nucleotide sequence ID" value="NZ_JH600070.1"/>
</dbReference>
<dbReference type="Gene3D" id="1.10.287.130">
    <property type="match status" value="1"/>
</dbReference>
<accession>I3CFB9</accession>
<keyword evidence="4" id="KW-1003">Cell membrane</keyword>
<dbReference type="EC" id="2.7.13.3" evidence="3"/>
<dbReference type="PROSITE" id="PS50110">
    <property type="entry name" value="RESPONSE_REGULATORY"/>
    <property type="match status" value="3"/>
</dbReference>
<protein>
    <recommendedName>
        <fullName evidence="15">Sensory/regulatory protein RpfC</fullName>
        <ecNumber evidence="3">2.7.13.3</ecNumber>
    </recommendedName>
</protein>
<dbReference type="Pfam" id="PF00512">
    <property type="entry name" value="HisKA"/>
    <property type="match status" value="1"/>
</dbReference>
<dbReference type="CDD" id="cd00088">
    <property type="entry name" value="HPT"/>
    <property type="match status" value="1"/>
</dbReference>
<dbReference type="SUPFAM" id="SSF47384">
    <property type="entry name" value="Homodimeric domain of signal transducing histidine kinase"/>
    <property type="match status" value="1"/>
</dbReference>
<keyword evidence="10" id="KW-0067">ATP-binding</keyword>
<dbReference type="InterPro" id="IPR000700">
    <property type="entry name" value="PAS-assoc_C"/>
</dbReference>
<feature type="domain" description="PAS" evidence="21">
    <location>
        <begin position="374"/>
        <end position="444"/>
    </location>
</feature>
<feature type="domain" description="PAC" evidence="22">
    <location>
        <begin position="201"/>
        <end position="253"/>
    </location>
</feature>
<feature type="modified residue" description="4-aspartylphosphate" evidence="17">
    <location>
        <position position="983"/>
    </location>
</feature>
<evidence type="ECO:0000256" key="7">
    <source>
        <dbReference type="ARBA" id="ARBA00022692"/>
    </source>
</evidence>
<keyword evidence="8" id="KW-0547">Nucleotide-binding</keyword>
<evidence type="ECO:0000256" key="9">
    <source>
        <dbReference type="ARBA" id="ARBA00022777"/>
    </source>
</evidence>
<evidence type="ECO:0000259" key="19">
    <source>
        <dbReference type="PROSITE" id="PS50109"/>
    </source>
</evidence>
<dbReference type="GO" id="GO:0005886">
    <property type="term" value="C:plasma membrane"/>
    <property type="evidence" value="ECO:0007669"/>
    <property type="project" value="UniProtKB-SubCell"/>
</dbReference>
<feature type="domain" description="Histidine kinase" evidence="19">
    <location>
        <begin position="517"/>
        <end position="738"/>
    </location>
</feature>
<dbReference type="CDD" id="cd00130">
    <property type="entry name" value="PAS"/>
    <property type="match status" value="2"/>
</dbReference>
<feature type="domain" description="PAC" evidence="22">
    <location>
        <begin position="447"/>
        <end position="499"/>
    </location>
</feature>
<feature type="domain" description="PAS" evidence="21">
    <location>
        <begin position="127"/>
        <end position="197"/>
    </location>
</feature>
<dbReference type="SMART" id="SM00091">
    <property type="entry name" value="PAS"/>
    <property type="match status" value="4"/>
</dbReference>